<dbReference type="RefSeq" id="WP_143477766.1">
    <property type="nucleotide sequence ID" value="NZ_FXAG01000006.1"/>
</dbReference>
<dbReference type="Proteomes" id="UP000192920">
    <property type="component" value="Unassembled WGS sequence"/>
</dbReference>
<protein>
    <submittedName>
        <fullName evidence="2">Uncharacterized protein</fullName>
    </submittedName>
</protein>
<feature type="signal peptide" evidence="1">
    <location>
        <begin position="1"/>
        <end position="22"/>
    </location>
</feature>
<dbReference type="EMBL" id="FXAG01000006">
    <property type="protein sequence ID" value="SMF12727.1"/>
    <property type="molecule type" value="Genomic_DNA"/>
</dbReference>
<evidence type="ECO:0000313" key="3">
    <source>
        <dbReference type="Proteomes" id="UP000192920"/>
    </source>
</evidence>
<gene>
    <name evidence="2" type="ORF">SAMN02745746_01443</name>
</gene>
<dbReference type="AlphaFoldDB" id="A0A1Y6BNH8"/>
<accession>A0A1Y6BNH8</accession>
<keyword evidence="3" id="KW-1185">Reference proteome</keyword>
<dbReference type="STRING" id="1123014.SAMN02745746_01443"/>
<name>A0A1Y6BNH8_9NEIS</name>
<sequence length="147" mass="16500">MSMVNRIAALIMGLTFSLWAHADNWLGEYILVPNDRMQQVYDEQGKEITMVTVSRLQEGMGMQLNFMHADTVPVKMETDGKTLRDWLGGNSNNIRSQALIGDKVALIRIAKGKTLVLENGRSHTMRSDYLLILPGVDLELEKRPGAQ</sequence>
<feature type="chain" id="PRO_5012667078" evidence="1">
    <location>
        <begin position="23"/>
        <end position="147"/>
    </location>
</feature>
<evidence type="ECO:0000313" key="2">
    <source>
        <dbReference type="EMBL" id="SMF12727.1"/>
    </source>
</evidence>
<organism evidence="2 3">
    <name type="scientific">Pseudogulbenkiania subflava DSM 22618</name>
    <dbReference type="NCBI Taxonomy" id="1123014"/>
    <lineage>
        <taxon>Bacteria</taxon>
        <taxon>Pseudomonadati</taxon>
        <taxon>Pseudomonadota</taxon>
        <taxon>Betaproteobacteria</taxon>
        <taxon>Neisseriales</taxon>
        <taxon>Chromobacteriaceae</taxon>
        <taxon>Pseudogulbenkiania</taxon>
    </lineage>
</organism>
<reference evidence="3" key="1">
    <citation type="submission" date="2017-04" db="EMBL/GenBank/DDBJ databases">
        <authorList>
            <person name="Varghese N."/>
            <person name="Submissions S."/>
        </authorList>
    </citation>
    <scope>NUCLEOTIDE SEQUENCE [LARGE SCALE GENOMIC DNA]</scope>
    <source>
        <strain evidence="3">DSM 22618</strain>
    </source>
</reference>
<keyword evidence="1" id="KW-0732">Signal</keyword>
<proteinExistence type="predicted"/>
<evidence type="ECO:0000256" key="1">
    <source>
        <dbReference type="SAM" id="SignalP"/>
    </source>
</evidence>